<dbReference type="EMBL" id="OU896708">
    <property type="protein sequence ID" value="CAG9818760.1"/>
    <property type="molecule type" value="Genomic_DNA"/>
</dbReference>
<dbReference type="PROSITE" id="PS00028">
    <property type="entry name" value="ZINC_FINGER_C2H2_1"/>
    <property type="match status" value="1"/>
</dbReference>
<dbReference type="PANTHER" id="PTHR31912:SF34">
    <property type="entry name" value="NOTOCHORD-RELATED PROTEIN"/>
    <property type="match status" value="1"/>
</dbReference>
<keyword evidence="1" id="KW-0479">Metal-binding</keyword>
<dbReference type="AlphaFoldDB" id="A0A9N9SDV1"/>
<dbReference type="OrthoDB" id="6666876at2759"/>
<feature type="domain" description="C2H2-type" evidence="2">
    <location>
        <begin position="15"/>
        <end position="44"/>
    </location>
</feature>
<name>A0A9N9SDV1_PHACE</name>
<organism evidence="3 4">
    <name type="scientific">Phaedon cochleariae</name>
    <name type="common">Mustard beetle</name>
    <dbReference type="NCBI Taxonomy" id="80249"/>
    <lineage>
        <taxon>Eukaryota</taxon>
        <taxon>Metazoa</taxon>
        <taxon>Ecdysozoa</taxon>
        <taxon>Arthropoda</taxon>
        <taxon>Hexapoda</taxon>
        <taxon>Insecta</taxon>
        <taxon>Pterygota</taxon>
        <taxon>Neoptera</taxon>
        <taxon>Endopterygota</taxon>
        <taxon>Coleoptera</taxon>
        <taxon>Polyphaga</taxon>
        <taxon>Cucujiformia</taxon>
        <taxon>Chrysomeloidea</taxon>
        <taxon>Chrysomelidae</taxon>
        <taxon>Chrysomelinae</taxon>
        <taxon>Chrysomelini</taxon>
        <taxon>Phaedon</taxon>
    </lineage>
</organism>
<reference evidence="3" key="1">
    <citation type="submission" date="2022-01" db="EMBL/GenBank/DDBJ databases">
        <authorList>
            <person name="King R."/>
        </authorList>
    </citation>
    <scope>NUCLEOTIDE SEQUENCE</scope>
</reference>
<dbReference type="Proteomes" id="UP001153737">
    <property type="component" value="Chromosome 2"/>
</dbReference>
<dbReference type="InterPro" id="IPR013087">
    <property type="entry name" value="Znf_C2H2_type"/>
</dbReference>
<protein>
    <recommendedName>
        <fullName evidence="2">C2H2-type domain-containing protein</fullName>
    </recommendedName>
</protein>
<keyword evidence="1" id="KW-0863">Zinc-finger</keyword>
<evidence type="ECO:0000313" key="4">
    <source>
        <dbReference type="Proteomes" id="UP001153737"/>
    </source>
</evidence>
<keyword evidence="4" id="KW-1185">Reference proteome</keyword>
<evidence type="ECO:0000256" key="1">
    <source>
        <dbReference type="PROSITE-ProRule" id="PRU00042"/>
    </source>
</evidence>
<proteinExistence type="predicted"/>
<gene>
    <name evidence="3" type="ORF">PHAECO_LOCUS5961</name>
</gene>
<accession>A0A9N9SDV1</accession>
<evidence type="ECO:0000259" key="2">
    <source>
        <dbReference type="PROSITE" id="PS50157"/>
    </source>
</evidence>
<evidence type="ECO:0000313" key="3">
    <source>
        <dbReference type="EMBL" id="CAG9818760.1"/>
    </source>
</evidence>
<dbReference type="GO" id="GO:0008270">
    <property type="term" value="F:zinc ion binding"/>
    <property type="evidence" value="ECO:0007669"/>
    <property type="project" value="UniProtKB-KW"/>
</dbReference>
<keyword evidence="1" id="KW-0862">Zinc</keyword>
<dbReference type="PROSITE" id="PS50157">
    <property type="entry name" value="ZINC_FINGER_C2H2_2"/>
    <property type="match status" value="1"/>
</dbReference>
<reference evidence="3" key="2">
    <citation type="submission" date="2022-10" db="EMBL/GenBank/DDBJ databases">
        <authorList>
            <consortium name="ENA_rothamsted_submissions"/>
            <consortium name="culmorum"/>
            <person name="King R."/>
        </authorList>
    </citation>
    <scope>NUCLEOTIDE SEQUENCE</scope>
</reference>
<sequence length="816" mass="94477">MHFRLIHKLTDNSEYLCSEKNCGRSYLSINSFKKHFKTHNEKSDSESTLSNTEIVDKSEGGNNQLNLSSYEKVGSARYKDKKILDQSCVEDLAEVENFNNLIKNQVTVLITKLYSKMTLPRILVQDIINDFESCFVLPLEDIKNKINSSEFSNGNEKVMVLEMCNSLQNIFSEVSSEYLRFKFLEKSEKFLQPEEVTIGHHININNSNALKTKDIQFQFIPLRHTLKCFFQMEKVLDICVEYEKNLRLEQNYFSNIIQGSLWKSKRPNTDDLVFPLLIYFDEFEVGNPLGSHSGINKLGAVYASVPLIPLEFQSKLSSIFLCMLFHSMDIKAFGNTILFSRLVDELNFLSTEGITIEFGNTKTKLKFQLILLQGDNLGLHMLLGFSQSFSSNFFCRFCRVHRDVSLKSAKINADERRTKENYEADLSLNNVSLTGIKESCIFNNVNNYHIMDNSYCDLMHDLLEGVCKYTFGLILHELIVSKKYISFDLFNLKFKYFNYGVESKNQPPLISLDNIKNKQIRLSASEVLCLTRYFGVILGPFIPKNNIYWKLYQLLHEIVSISTSFELDKEIVNYLEKKIIEHHKLFLRLNDIPRFTPKFHFLLHLPSIILQTGPPVHLWTMRYESKHKELKSNANVVSSRTNICKTLAIKSQLKACELYISGRGLESKISTGKSENFPDIIVSSIKERTKILLVENNFLINISRVPSVTYRGVKFQKGNIILVSVKDNYSPIFGMIEEIFFNGKQNIAFIFKNMQTITFDRHLMSYKVMPLSDINLITTNCLPYRYPLLYTIMNESEKYVTLRYSAILTNKTIYRC</sequence>
<dbReference type="PANTHER" id="PTHR31912">
    <property type="entry name" value="IP13529P"/>
    <property type="match status" value="1"/>
</dbReference>